<sequence>MIAERIVPSPVNWPAVLLAASLALNGVLAGILVTGQLRAERHVEGVSRPLRLELKGFAGRLPAESLDKVTAELAPLEPQVDRHIAELRRLRSEITRLAAAPSPDRAAIAERFAAIRAEVAALQTLVQGATLDAVLSLPPEVRAELAEPPR</sequence>
<dbReference type="EMBL" id="SPKJ01000026">
    <property type="protein sequence ID" value="MYZ47974.1"/>
    <property type="molecule type" value="Genomic_DNA"/>
</dbReference>
<dbReference type="InterPro" id="IPR025961">
    <property type="entry name" value="Metal_resist"/>
</dbReference>
<dbReference type="Proteomes" id="UP000773614">
    <property type="component" value="Unassembled WGS sequence"/>
</dbReference>
<evidence type="ECO:0000313" key="1">
    <source>
        <dbReference type="EMBL" id="MYZ47974.1"/>
    </source>
</evidence>
<dbReference type="Pfam" id="PF13801">
    <property type="entry name" value="Metal_resist"/>
    <property type="match status" value="1"/>
</dbReference>
<name>A0A964WTG4_9HYPH</name>
<evidence type="ECO:0000313" key="2">
    <source>
        <dbReference type="Proteomes" id="UP000773614"/>
    </source>
</evidence>
<proteinExistence type="predicted"/>
<accession>A0A964WTG4</accession>
<dbReference type="RefSeq" id="WP_161140325.1">
    <property type="nucleotide sequence ID" value="NZ_SPKJ01000026.1"/>
</dbReference>
<gene>
    <name evidence="1" type="ORF">E4O86_09655</name>
</gene>
<protein>
    <submittedName>
        <fullName evidence="1">Periplasmic heavy metal sensor</fullName>
    </submittedName>
</protein>
<keyword evidence="2" id="KW-1185">Reference proteome</keyword>
<organism evidence="1 2">
    <name type="scientific">Propylenella binzhouense</name>
    <dbReference type="NCBI Taxonomy" id="2555902"/>
    <lineage>
        <taxon>Bacteria</taxon>
        <taxon>Pseudomonadati</taxon>
        <taxon>Pseudomonadota</taxon>
        <taxon>Alphaproteobacteria</taxon>
        <taxon>Hyphomicrobiales</taxon>
        <taxon>Propylenellaceae</taxon>
        <taxon>Propylenella</taxon>
    </lineage>
</organism>
<comment type="caution">
    <text evidence="1">The sequence shown here is derived from an EMBL/GenBank/DDBJ whole genome shotgun (WGS) entry which is preliminary data.</text>
</comment>
<dbReference type="AlphaFoldDB" id="A0A964WTG4"/>
<reference evidence="1" key="1">
    <citation type="submission" date="2019-03" db="EMBL/GenBank/DDBJ databases">
        <title>Afifella sp. nov., isolated from activated sludge.</title>
        <authorList>
            <person name="Li Q."/>
            <person name="Liu Y."/>
        </authorList>
    </citation>
    <scope>NUCLEOTIDE SEQUENCE</scope>
    <source>
        <strain evidence="1">L72</strain>
    </source>
</reference>